<dbReference type="OrthoDB" id="9759607at2"/>
<dbReference type="Pfam" id="PF07695">
    <property type="entry name" value="7TMR-DISM_7TM"/>
    <property type="match status" value="1"/>
</dbReference>
<dbReference type="GO" id="GO:1902201">
    <property type="term" value="P:negative regulation of bacterial-type flagellum-dependent cell motility"/>
    <property type="evidence" value="ECO:0007669"/>
    <property type="project" value="TreeGrafter"/>
</dbReference>
<accession>A0A2U0SIX8</accession>
<dbReference type="GO" id="GO:0043709">
    <property type="term" value="P:cell adhesion involved in single-species biofilm formation"/>
    <property type="evidence" value="ECO:0007669"/>
    <property type="project" value="TreeGrafter"/>
</dbReference>
<dbReference type="InterPro" id="IPR043128">
    <property type="entry name" value="Rev_trsase/Diguanyl_cyclase"/>
</dbReference>
<dbReference type="PANTHER" id="PTHR45138">
    <property type="entry name" value="REGULATORY COMPONENTS OF SENSORY TRANSDUCTION SYSTEM"/>
    <property type="match status" value="1"/>
</dbReference>
<dbReference type="InterPro" id="IPR000160">
    <property type="entry name" value="GGDEF_dom"/>
</dbReference>
<comment type="caution">
    <text evidence="5">The sequence shown here is derived from an EMBL/GenBank/DDBJ whole genome shotgun (WGS) entry which is preliminary data.</text>
</comment>
<dbReference type="Gene3D" id="3.30.70.270">
    <property type="match status" value="1"/>
</dbReference>
<dbReference type="InterPro" id="IPR011623">
    <property type="entry name" value="7TMR_DISM_rcpt_extracell_dom1"/>
</dbReference>
<keyword evidence="3" id="KW-1133">Transmembrane helix</keyword>
<dbReference type="EMBL" id="QENQ01000001">
    <property type="protein sequence ID" value="PVX31308.1"/>
    <property type="molecule type" value="Genomic_DNA"/>
</dbReference>
<feature type="transmembrane region" description="Helical" evidence="3">
    <location>
        <begin position="196"/>
        <end position="217"/>
    </location>
</feature>
<dbReference type="PROSITE" id="PS50887">
    <property type="entry name" value="GGDEF"/>
    <property type="match status" value="1"/>
</dbReference>
<dbReference type="Proteomes" id="UP000245890">
    <property type="component" value="Unassembled WGS sequence"/>
</dbReference>
<evidence type="ECO:0000313" key="5">
    <source>
        <dbReference type="EMBL" id="PVX31308.1"/>
    </source>
</evidence>
<name>A0A2U0SIX8_9SPHN</name>
<dbReference type="InterPro" id="IPR029787">
    <property type="entry name" value="Nucleotide_cyclase"/>
</dbReference>
<feature type="domain" description="GGDEF" evidence="4">
    <location>
        <begin position="415"/>
        <end position="542"/>
    </location>
</feature>
<reference evidence="5 6" key="1">
    <citation type="submission" date="2018-05" db="EMBL/GenBank/DDBJ databases">
        <title>Description of Sphingomonas pokkalii sp nov, isolated from the rhizosphere of saline tolerant pokkali rice and its draft genome analysis.</title>
        <authorList>
            <person name="Menon R."/>
            <person name="Kumari S."/>
            <person name="Rameshkumar N."/>
        </authorList>
    </citation>
    <scope>NUCLEOTIDE SEQUENCE [LARGE SCALE GENOMIC DNA]</scope>
    <source>
        <strain evidence="5 6">L3B27</strain>
    </source>
</reference>
<comment type="catalytic activity">
    <reaction evidence="2">
        <text>2 GTP = 3',3'-c-di-GMP + 2 diphosphate</text>
        <dbReference type="Rhea" id="RHEA:24898"/>
        <dbReference type="ChEBI" id="CHEBI:33019"/>
        <dbReference type="ChEBI" id="CHEBI:37565"/>
        <dbReference type="ChEBI" id="CHEBI:58805"/>
        <dbReference type="EC" id="2.7.7.65"/>
    </reaction>
</comment>
<dbReference type="AlphaFoldDB" id="A0A2U0SIX8"/>
<feature type="transmembrane region" description="Helical" evidence="3">
    <location>
        <begin position="161"/>
        <end position="184"/>
    </location>
</feature>
<dbReference type="GO" id="GO:0005886">
    <property type="term" value="C:plasma membrane"/>
    <property type="evidence" value="ECO:0007669"/>
    <property type="project" value="TreeGrafter"/>
</dbReference>
<dbReference type="CDD" id="cd01949">
    <property type="entry name" value="GGDEF"/>
    <property type="match status" value="1"/>
</dbReference>
<dbReference type="Pfam" id="PF00990">
    <property type="entry name" value="GGDEF"/>
    <property type="match status" value="1"/>
</dbReference>
<keyword evidence="3" id="KW-0812">Transmembrane</keyword>
<dbReference type="NCBIfam" id="TIGR00254">
    <property type="entry name" value="GGDEF"/>
    <property type="match status" value="1"/>
</dbReference>
<feature type="transmembrane region" description="Helical" evidence="3">
    <location>
        <begin position="317"/>
        <end position="339"/>
    </location>
</feature>
<gene>
    <name evidence="5" type="ORF">DD559_03705</name>
</gene>
<keyword evidence="3" id="KW-0472">Membrane</keyword>
<evidence type="ECO:0000313" key="6">
    <source>
        <dbReference type="Proteomes" id="UP000245890"/>
    </source>
</evidence>
<dbReference type="EC" id="2.7.7.65" evidence="1"/>
<sequence length="545" mass="59626">MLLGIVPRPALAQAGVAGQPLAVCVARDTGQSVAAMLHHPEAFDCTTPQHRFGAGHYWVLTAPIDRRSTFTAPLVLRFASVWQDRLTIHIEYADGVMKSWSSPATGITPLIQLGAFAQLPLPVREPAVRRVLFHVENAANIRGIVMDPRLATQADSASANLAMAALFAFLAGISLALIVYNFALWCAMGHRFQLHYCMLLSAMLAYTITSSGAFAWMVPAIANNDRLRLNYLFIGLAGGAAALFTRSFFEDQPMPRWLDRATGIVAAAVPLGGFSVAAFGALNLRLADMLHSLACAGLLAIVVPTLWGAWRQRSNFLWLFALSWTAPILLAGTRVLAALRILPWNFWIDNSTILSMGAEALLSSLAVAYRIKFLRDERDAAITREVVARRLADIDPLTGLLNRRAFLQQAIGRTGRQQLLLIDIDHFKRVNETLGHDGGDEVLRLFARALRTALPASVLIARMGGEEFALLVSAECSIDPEQLLSRLRTVRMPFDVRVTASIGICAGPLANDLDWKSLYRTADRALFEAKAAGRDRTRTMDYGIA</sequence>
<evidence type="ECO:0000256" key="2">
    <source>
        <dbReference type="ARBA" id="ARBA00034247"/>
    </source>
</evidence>
<protein>
    <recommendedName>
        <fullName evidence="1">diguanylate cyclase</fullName>
        <ecNumber evidence="1">2.7.7.65</ecNumber>
    </recommendedName>
</protein>
<dbReference type="InterPro" id="IPR050469">
    <property type="entry name" value="Diguanylate_Cyclase"/>
</dbReference>
<evidence type="ECO:0000259" key="4">
    <source>
        <dbReference type="PROSITE" id="PS50887"/>
    </source>
</evidence>
<dbReference type="SUPFAM" id="SSF55073">
    <property type="entry name" value="Nucleotide cyclase"/>
    <property type="match status" value="1"/>
</dbReference>
<organism evidence="5 6">
    <name type="scientific">Sphingomonas pokkalii</name>
    <dbReference type="NCBI Taxonomy" id="2175090"/>
    <lineage>
        <taxon>Bacteria</taxon>
        <taxon>Pseudomonadati</taxon>
        <taxon>Pseudomonadota</taxon>
        <taxon>Alphaproteobacteria</taxon>
        <taxon>Sphingomonadales</taxon>
        <taxon>Sphingomonadaceae</taxon>
        <taxon>Sphingomonas</taxon>
    </lineage>
</organism>
<feature type="transmembrane region" description="Helical" evidence="3">
    <location>
        <begin position="229"/>
        <end position="249"/>
    </location>
</feature>
<dbReference type="PANTHER" id="PTHR45138:SF9">
    <property type="entry name" value="DIGUANYLATE CYCLASE DGCM-RELATED"/>
    <property type="match status" value="1"/>
</dbReference>
<proteinExistence type="predicted"/>
<keyword evidence="6" id="KW-1185">Reference proteome</keyword>
<feature type="transmembrane region" description="Helical" evidence="3">
    <location>
        <begin position="290"/>
        <end position="310"/>
    </location>
</feature>
<dbReference type="GO" id="GO:0052621">
    <property type="term" value="F:diguanylate cyclase activity"/>
    <property type="evidence" value="ECO:0007669"/>
    <property type="project" value="UniProtKB-EC"/>
</dbReference>
<evidence type="ECO:0000256" key="1">
    <source>
        <dbReference type="ARBA" id="ARBA00012528"/>
    </source>
</evidence>
<feature type="transmembrane region" description="Helical" evidence="3">
    <location>
        <begin position="261"/>
        <end position="284"/>
    </location>
</feature>
<dbReference type="SMART" id="SM00267">
    <property type="entry name" value="GGDEF"/>
    <property type="match status" value="1"/>
</dbReference>
<evidence type="ECO:0000256" key="3">
    <source>
        <dbReference type="SAM" id="Phobius"/>
    </source>
</evidence>